<dbReference type="Gene3D" id="3.30.505.20">
    <property type="match status" value="1"/>
</dbReference>
<organism evidence="3 4">
    <name type="scientific">Terrabacter terrigena</name>
    <dbReference type="NCBI Taxonomy" id="574718"/>
    <lineage>
        <taxon>Bacteria</taxon>
        <taxon>Bacillati</taxon>
        <taxon>Actinomycetota</taxon>
        <taxon>Actinomycetes</taxon>
        <taxon>Micrococcales</taxon>
        <taxon>Intrasporangiaceae</taxon>
        <taxon>Terrabacter</taxon>
    </lineage>
</organism>
<feature type="chain" id="PRO_5047108533" description="PepSY domain-containing protein" evidence="2">
    <location>
        <begin position="30"/>
        <end position="177"/>
    </location>
</feature>
<keyword evidence="2" id="KW-0732">Signal</keyword>
<reference evidence="4" key="1">
    <citation type="journal article" date="2019" name="Int. J. Syst. Evol. Microbiol.">
        <title>The Global Catalogue of Microorganisms (GCM) 10K type strain sequencing project: providing services to taxonomists for standard genome sequencing and annotation.</title>
        <authorList>
            <consortium name="The Broad Institute Genomics Platform"/>
            <consortium name="The Broad Institute Genome Sequencing Center for Infectious Disease"/>
            <person name="Wu L."/>
            <person name="Ma J."/>
        </authorList>
    </citation>
    <scope>NUCLEOTIDE SEQUENCE [LARGE SCALE GENOMIC DNA]</scope>
    <source>
        <strain evidence="4">CCUG 57508</strain>
    </source>
</reference>
<sequence>MKNKTIALAGAGIVAASALALGGAALASADETTGTSSVAANGAVYGQLGEGTGGAPGDRANGNGNTDPGKPMRSDEALLTGDTADRVTAAARAKEPTATIERVETDSDGVYEAHMVRADGTHVIVQIDASFAVTAVQEGGQGGGRGGDHDGDGPQGQTGGGSTPTSPNGSATPSSTT</sequence>
<gene>
    <name evidence="3" type="ORF">ACFQ2V_06835</name>
</gene>
<protein>
    <recommendedName>
        <fullName evidence="5">PepSY domain-containing protein</fullName>
    </recommendedName>
</protein>
<feature type="signal peptide" evidence="2">
    <location>
        <begin position="1"/>
        <end position="29"/>
    </location>
</feature>
<evidence type="ECO:0000313" key="3">
    <source>
        <dbReference type="EMBL" id="MFD1054014.1"/>
    </source>
</evidence>
<evidence type="ECO:0000313" key="4">
    <source>
        <dbReference type="Proteomes" id="UP001597046"/>
    </source>
</evidence>
<keyword evidence="4" id="KW-1185">Reference proteome</keyword>
<feature type="region of interest" description="Disordered" evidence="1">
    <location>
        <begin position="137"/>
        <end position="177"/>
    </location>
</feature>
<evidence type="ECO:0000256" key="1">
    <source>
        <dbReference type="SAM" id="MobiDB-lite"/>
    </source>
</evidence>
<dbReference type="Proteomes" id="UP001597046">
    <property type="component" value="Unassembled WGS sequence"/>
</dbReference>
<comment type="caution">
    <text evidence="3">The sequence shown here is derived from an EMBL/GenBank/DDBJ whole genome shotgun (WGS) entry which is preliminary data.</text>
</comment>
<feature type="region of interest" description="Disordered" evidence="1">
    <location>
        <begin position="49"/>
        <end position="83"/>
    </location>
</feature>
<accession>A0ABW3MWR2</accession>
<evidence type="ECO:0008006" key="5">
    <source>
        <dbReference type="Google" id="ProtNLM"/>
    </source>
</evidence>
<proteinExistence type="predicted"/>
<name>A0ABW3MWR2_9MICO</name>
<evidence type="ECO:0000256" key="2">
    <source>
        <dbReference type="SAM" id="SignalP"/>
    </source>
</evidence>
<feature type="compositionally biased region" description="Gly residues" evidence="1">
    <location>
        <begin position="153"/>
        <end position="162"/>
    </location>
</feature>
<dbReference type="EMBL" id="JBHTKH010000003">
    <property type="protein sequence ID" value="MFD1054014.1"/>
    <property type="molecule type" value="Genomic_DNA"/>
</dbReference>
<dbReference type="RefSeq" id="WP_386051911.1">
    <property type="nucleotide sequence ID" value="NZ_JBHTKH010000003.1"/>
</dbReference>